<dbReference type="Proteomes" id="UP000000305">
    <property type="component" value="Unassembled WGS sequence"/>
</dbReference>
<dbReference type="OrthoDB" id="6386022at2759"/>
<organism evidence="2 3">
    <name type="scientific">Daphnia pulex</name>
    <name type="common">Water flea</name>
    <dbReference type="NCBI Taxonomy" id="6669"/>
    <lineage>
        <taxon>Eukaryota</taxon>
        <taxon>Metazoa</taxon>
        <taxon>Ecdysozoa</taxon>
        <taxon>Arthropoda</taxon>
        <taxon>Crustacea</taxon>
        <taxon>Branchiopoda</taxon>
        <taxon>Diplostraca</taxon>
        <taxon>Cladocera</taxon>
        <taxon>Anomopoda</taxon>
        <taxon>Daphniidae</taxon>
        <taxon>Daphnia</taxon>
    </lineage>
</organism>
<dbReference type="HOGENOM" id="CLU_1706032_0_0_1"/>
<proteinExistence type="predicted"/>
<evidence type="ECO:0000313" key="3">
    <source>
        <dbReference type="Proteomes" id="UP000000305"/>
    </source>
</evidence>
<feature type="signal peptide" evidence="1">
    <location>
        <begin position="1"/>
        <end position="16"/>
    </location>
</feature>
<accession>E9GE61</accession>
<dbReference type="EMBL" id="GL732540">
    <property type="protein sequence ID" value="EFX82209.1"/>
    <property type="molecule type" value="Genomic_DNA"/>
</dbReference>
<gene>
    <name evidence="2" type="ORF">DAPPUDRAFT_241393</name>
</gene>
<evidence type="ECO:0000313" key="2">
    <source>
        <dbReference type="EMBL" id="EFX82209.1"/>
    </source>
</evidence>
<keyword evidence="1" id="KW-0732">Signal</keyword>
<evidence type="ECO:0000256" key="1">
    <source>
        <dbReference type="SAM" id="SignalP"/>
    </source>
</evidence>
<dbReference type="Gene3D" id="3.50.4.10">
    <property type="entry name" value="Hepatocyte Growth Factor"/>
    <property type="match status" value="1"/>
</dbReference>
<dbReference type="PhylomeDB" id="E9GE61"/>
<feature type="chain" id="PRO_5003240899" evidence="1">
    <location>
        <begin position="17"/>
        <end position="178"/>
    </location>
</feature>
<name>E9GE61_DAPPU</name>
<dbReference type="InParanoid" id="E9GE61"/>
<dbReference type="AlphaFoldDB" id="E9GE61"/>
<sequence>MQNYFFVLILLAVASAHTLLMDEEPMDFSRERRQVPSFDQEPEVLVEPSADTSVVDPDAKQALPSTFQPHSEDCVYTNNRQFLGLVLYVRINVASALVCGNTVCSSDPRCTHFTYNPNVNGGTCTLCSQPGSGGTWSVPTPPSSHIVCGHIPRRSCNPNALISICLGLDLGLGLLGKK</sequence>
<reference evidence="2 3" key="1">
    <citation type="journal article" date="2011" name="Science">
        <title>The ecoresponsive genome of Daphnia pulex.</title>
        <authorList>
            <person name="Colbourne J.K."/>
            <person name="Pfrender M.E."/>
            <person name="Gilbert D."/>
            <person name="Thomas W.K."/>
            <person name="Tucker A."/>
            <person name="Oakley T.H."/>
            <person name="Tokishita S."/>
            <person name="Aerts A."/>
            <person name="Arnold G.J."/>
            <person name="Basu M.K."/>
            <person name="Bauer D.J."/>
            <person name="Caceres C.E."/>
            <person name="Carmel L."/>
            <person name="Casola C."/>
            <person name="Choi J.H."/>
            <person name="Detter J.C."/>
            <person name="Dong Q."/>
            <person name="Dusheyko S."/>
            <person name="Eads B.D."/>
            <person name="Frohlich T."/>
            <person name="Geiler-Samerotte K.A."/>
            <person name="Gerlach D."/>
            <person name="Hatcher P."/>
            <person name="Jogdeo S."/>
            <person name="Krijgsveld J."/>
            <person name="Kriventseva E.V."/>
            <person name="Kultz D."/>
            <person name="Laforsch C."/>
            <person name="Lindquist E."/>
            <person name="Lopez J."/>
            <person name="Manak J.R."/>
            <person name="Muller J."/>
            <person name="Pangilinan J."/>
            <person name="Patwardhan R.P."/>
            <person name="Pitluck S."/>
            <person name="Pritham E.J."/>
            <person name="Rechtsteiner A."/>
            <person name="Rho M."/>
            <person name="Rogozin I.B."/>
            <person name="Sakarya O."/>
            <person name="Salamov A."/>
            <person name="Schaack S."/>
            <person name="Shapiro H."/>
            <person name="Shiga Y."/>
            <person name="Skalitzky C."/>
            <person name="Smith Z."/>
            <person name="Souvorov A."/>
            <person name="Sung W."/>
            <person name="Tang Z."/>
            <person name="Tsuchiya D."/>
            <person name="Tu H."/>
            <person name="Vos H."/>
            <person name="Wang M."/>
            <person name="Wolf Y.I."/>
            <person name="Yamagata H."/>
            <person name="Yamada T."/>
            <person name="Ye Y."/>
            <person name="Shaw J.R."/>
            <person name="Andrews J."/>
            <person name="Crease T.J."/>
            <person name="Tang H."/>
            <person name="Lucas S.M."/>
            <person name="Robertson H.M."/>
            <person name="Bork P."/>
            <person name="Koonin E.V."/>
            <person name="Zdobnov E.M."/>
            <person name="Grigoriev I.V."/>
            <person name="Lynch M."/>
            <person name="Boore J.L."/>
        </authorList>
    </citation>
    <scope>NUCLEOTIDE SEQUENCE [LARGE SCALE GENOMIC DNA]</scope>
</reference>
<dbReference type="KEGG" id="dpx:DAPPUDRAFT_241393"/>
<keyword evidence="3" id="KW-1185">Reference proteome</keyword>
<protein>
    <submittedName>
        <fullName evidence="2">Uncharacterized protein</fullName>
    </submittedName>
</protein>